<proteinExistence type="predicted"/>
<dbReference type="VEuPathDB" id="FungiDB:ASPWEDRAFT_35433"/>
<dbReference type="RefSeq" id="XP_040695494.1">
    <property type="nucleotide sequence ID" value="XM_040834227.1"/>
</dbReference>
<evidence type="ECO:0008006" key="4">
    <source>
        <dbReference type="Google" id="ProtNLM"/>
    </source>
</evidence>
<feature type="transmembrane region" description="Helical" evidence="1">
    <location>
        <begin position="105"/>
        <end position="122"/>
    </location>
</feature>
<keyword evidence="1" id="KW-0812">Transmembrane</keyword>
<protein>
    <recommendedName>
        <fullName evidence="4">Ergosterol biosynthesis protein</fullName>
    </recommendedName>
</protein>
<sequence>MASLYYTSTLICLATTPKHISIGIHHVHKAIDQIPAIPESARGKALAPTTWDFSVGVLGILSLLNYKWATKGGPRTWEESAVIYTWMCTGAVIGWRYFRMKMYPGLGFLWLAPALSVLGMWVG</sequence>
<dbReference type="GeneID" id="63750075"/>
<keyword evidence="1" id="KW-0472">Membrane</keyword>
<dbReference type="EMBL" id="KV878209">
    <property type="protein sequence ID" value="OJJ41818.1"/>
    <property type="molecule type" value="Genomic_DNA"/>
</dbReference>
<accession>A0A1L9S3S6</accession>
<name>A0A1L9S3S6_ASPWE</name>
<organism evidence="2 3">
    <name type="scientific">Aspergillus wentii DTO 134E9</name>
    <dbReference type="NCBI Taxonomy" id="1073089"/>
    <lineage>
        <taxon>Eukaryota</taxon>
        <taxon>Fungi</taxon>
        <taxon>Dikarya</taxon>
        <taxon>Ascomycota</taxon>
        <taxon>Pezizomycotina</taxon>
        <taxon>Eurotiomycetes</taxon>
        <taxon>Eurotiomycetidae</taxon>
        <taxon>Eurotiales</taxon>
        <taxon>Aspergillaceae</taxon>
        <taxon>Aspergillus</taxon>
        <taxon>Aspergillus subgen. Cremei</taxon>
    </lineage>
</organism>
<feature type="transmembrane region" description="Helical" evidence="1">
    <location>
        <begin position="81"/>
        <end position="98"/>
    </location>
</feature>
<dbReference type="AlphaFoldDB" id="A0A1L9S3S6"/>
<dbReference type="OrthoDB" id="4502040at2759"/>
<evidence type="ECO:0000313" key="2">
    <source>
        <dbReference type="EMBL" id="OJJ41818.1"/>
    </source>
</evidence>
<dbReference type="STRING" id="1073089.A0A1L9S3S6"/>
<keyword evidence="3" id="KW-1185">Reference proteome</keyword>
<dbReference type="Proteomes" id="UP000184383">
    <property type="component" value="Unassembled WGS sequence"/>
</dbReference>
<evidence type="ECO:0000313" key="3">
    <source>
        <dbReference type="Proteomes" id="UP000184383"/>
    </source>
</evidence>
<reference evidence="3" key="1">
    <citation type="journal article" date="2017" name="Genome Biol.">
        <title>Comparative genomics reveals high biological diversity and specific adaptations in the industrially and medically important fungal genus Aspergillus.</title>
        <authorList>
            <person name="de Vries R.P."/>
            <person name="Riley R."/>
            <person name="Wiebenga A."/>
            <person name="Aguilar-Osorio G."/>
            <person name="Amillis S."/>
            <person name="Uchima C.A."/>
            <person name="Anderluh G."/>
            <person name="Asadollahi M."/>
            <person name="Askin M."/>
            <person name="Barry K."/>
            <person name="Battaglia E."/>
            <person name="Bayram O."/>
            <person name="Benocci T."/>
            <person name="Braus-Stromeyer S.A."/>
            <person name="Caldana C."/>
            <person name="Canovas D."/>
            <person name="Cerqueira G.C."/>
            <person name="Chen F."/>
            <person name="Chen W."/>
            <person name="Choi C."/>
            <person name="Clum A."/>
            <person name="Dos Santos R.A."/>
            <person name="Damasio A.R."/>
            <person name="Diallinas G."/>
            <person name="Emri T."/>
            <person name="Fekete E."/>
            <person name="Flipphi M."/>
            <person name="Freyberg S."/>
            <person name="Gallo A."/>
            <person name="Gournas C."/>
            <person name="Habgood R."/>
            <person name="Hainaut M."/>
            <person name="Harispe M.L."/>
            <person name="Henrissat B."/>
            <person name="Hilden K.S."/>
            <person name="Hope R."/>
            <person name="Hossain A."/>
            <person name="Karabika E."/>
            <person name="Karaffa L."/>
            <person name="Karanyi Z."/>
            <person name="Krasevec N."/>
            <person name="Kuo A."/>
            <person name="Kusch H."/>
            <person name="LaButti K."/>
            <person name="Lagendijk E.L."/>
            <person name="Lapidus A."/>
            <person name="Levasseur A."/>
            <person name="Lindquist E."/>
            <person name="Lipzen A."/>
            <person name="Logrieco A.F."/>
            <person name="MacCabe A."/>
            <person name="Maekelae M.R."/>
            <person name="Malavazi I."/>
            <person name="Melin P."/>
            <person name="Meyer V."/>
            <person name="Mielnichuk N."/>
            <person name="Miskei M."/>
            <person name="Molnar A.P."/>
            <person name="Mule G."/>
            <person name="Ngan C.Y."/>
            <person name="Orejas M."/>
            <person name="Orosz E."/>
            <person name="Ouedraogo J.P."/>
            <person name="Overkamp K.M."/>
            <person name="Park H.-S."/>
            <person name="Perrone G."/>
            <person name="Piumi F."/>
            <person name="Punt P.J."/>
            <person name="Ram A.F."/>
            <person name="Ramon A."/>
            <person name="Rauscher S."/>
            <person name="Record E."/>
            <person name="Riano-Pachon D.M."/>
            <person name="Robert V."/>
            <person name="Roehrig J."/>
            <person name="Ruller R."/>
            <person name="Salamov A."/>
            <person name="Salih N.S."/>
            <person name="Samson R.A."/>
            <person name="Sandor E."/>
            <person name="Sanguinetti M."/>
            <person name="Schuetze T."/>
            <person name="Sepcic K."/>
            <person name="Shelest E."/>
            <person name="Sherlock G."/>
            <person name="Sophianopoulou V."/>
            <person name="Squina F.M."/>
            <person name="Sun H."/>
            <person name="Susca A."/>
            <person name="Todd R.B."/>
            <person name="Tsang A."/>
            <person name="Unkles S.E."/>
            <person name="van de Wiele N."/>
            <person name="van Rossen-Uffink D."/>
            <person name="Oliveira J.V."/>
            <person name="Vesth T.C."/>
            <person name="Visser J."/>
            <person name="Yu J.-H."/>
            <person name="Zhou M."/>
            <person name="Andersen M.R."/>
            <person name="Archer D.B."/>
            <person name="Baker S.E."/>
            <person name="Benoit I."/>
            <person name="Brakhage A.A."/>
            <person name="Braus G.H."/>
            <person name="Fischer R."/>
            <person name="Frisvad J.C."/>
            <person name="Goldman G.H."/>
            <person name="Houbraken J."/>
            <person name="Oakley B."/>
            <person name="Pocsi I."/>
            <person name="Scazzocchio C."/>
            <person name="Seiboth B."/>
            <person name="vanKuyk P.A."/>
            <person name="Wortman J."/>
            <person name="Dyer P.S."/>
            <person name="Grigoriev I.V."/>
        </authorList>
    </citation>
    <scope>NUCLEOTIDE SEQUENCE [LARGE SCALE GENOMIC DNA]</scope>
    <source>
        <strain evidence="3">DTO 134E9</strain>
    </source>
</reference>
<evidence type="ECO:0000256" key="1">
    <source>
        <dbReference type="SAM" id="Phobius"/>
    </source>
</evidence>
<keyword evidence="1" id="KW-1133">Transmembrane helix</keyword>
<gene>
    <name evidence="2" type="ORF">ASPWEDRAFT_35433</name>
</gene>